<dbReference type="AlphaFoldDB" id="A0AAQ3QS42"/>
<dbReference type="Gene3D" id="1.10.260.40">
    <property type="entry name" value="lambda repressor-like DNA-binding domains"/>
    <property type="match status" value="1"/>
</dbReference>
<sequence>MSSIAAECGVTHATVSNVLRNNLKVRIKQQTRTTILQEAIRSGFHSRPDQRIDAHKRQIAFIFLDTDFAYQGFSLYHALLQELKIREETYRYNIQPYGCERDDLDKTLYKAVCEDKADAVLLSRYGGPEHINSLVARLPVPLIYLEDLKGLHCSSIGAKSDDIGKLAAEHLHLFGYRYFASFGIKRTYTQERQKGFLQTLRALDIERDRIIELEDELTVIGGTTMTKALISQKINEPIGIFCHSNLIAHGVLQACYDQKISVNSRFGIVAGDDNEFCTYSHPTLTALNLNPAQHAETLLEMLKRTFNGGGKETHAITPSLIQRQSTKPLKSY</sequence>
<dbReference type="SUPFAM" id="SSF53822">
    <property type="entry name" value="Periplasmic binding protein-like I"/>
    <property type="match status" value="1"/>
</dbReference>
<reference evidence="5 6" key="1">
    <citation type="submission" date="2023-10" db="EMBL/GenBank/DDBJ databases">
        <title>Rubellicoccus peritrichatus gen. nov., sp. nov., isolated from an algae of coral reef tank.</title>
        <authorList>
            <person name="Luo J."/>
        </authorList>
    </citation>
    <scope>NUCLEOTIDE SEQUENCE [LARGE SCALE GENOMIC DNA]</scope>
    <source>
        <strain evidence="5 6">CR14</strain>
    </source>
</reference>
<evidence type="ECO:0000313" key="5">
    <source>
        <dbReference type="EMBL" id="WOO41993.1"/>
    </source>
</evidence>
<proteinExistence type="predicted"/>
<name>A0AAQ3QS42_9BACT</name>
<dbReference type="Pfam" id="PF13377">
    <property type="entry name" value="Peripla_BP_3"/>
    <property type="match status" value="1"/>
</dbReference>
<evidence type="ECO:0000256" key="2">
    <source>
        <dbReference type="ARBA" id="ARBA00023125"/>
    </source>
</evidence>
<protein>
    <submittedName>
        <fullName evidence="5">LacI family DNA-binding transcriptional regulator</fullName>
    </submittedName>
</protein>
<dbReference type="PANTHER" id="PTHR30146:SF24">
    <property type="entry name" value="XYLOSE OPERON REGULATORY PROTEIN"/>
    <property type="match status" value="1"/>
</dbReference>
<dbReference type="EMBL" id="CP136920">
    <property type="protein sequence ID" value="WOO41993.1"/>
    <property type="molecule type" value="Genomic_DNA"/>
</dbReference>
<gene>
    <name evidence="5" type="ORF">RZN69_02755</name>
</gene>
<organism evidence="5 6">
    <name type="scientific">Rubellicoccus peritrichatus</name>
    <dbReference type="NCBI Taxonomy" id="3080537"/>
    <lineage>
        <taxon>Bacteria</taxon>
        <taxon>Pseudomonadati</taxon>
        <taxon>Verrucomicrobiota</taxon>
        <taxon>Opitutia</taxon>
        <taxon>Puniceicoccales</taxon>
        <taxon>Cerasicoccaceae</taxon>
        <taxon>Rubellicoccus</taxon>
    </lineage>
</organism>
<feature type="domain" description="Transcriptional regulator LacI/GalR-like sensor" evidence="4">
    <location>
        <begin position="168"/>
        <end position="326"/>
    </location>
</feature>
<dbReference type="Proteomes" id="UP001304300">
    <property type="component" value="Chromosome"/>
</dbReference>
<evidence type="ECO:0000256" key="3">
    <source>
        <dbReference type="ARBA" id="ARBA00023163"/>
    </source>
</evidence>
<dbReference type="GO" id="GO:0003700">
    <property type="term" value="F:DNA-binding transcription factor activity"/>
    <property type="evidence" value="ECO:0007669"/>
    <property type="project" value="TreeGrafter"/>
</dbReference>
<accession>A0AAQ3QS42</accession>
<evidence type="ECO:0000259" key="4">
    <source>
        <dbReference type="Pfam" id="PF13377"/>
    </source>
</evidence>
<dbReference type="InterPro" id="IPR010982">
    <property type="entry name" value="Lambda_DNA-bd_dom_sf"/>
</dbReference>
<dbReference type="CDD" id="cd06267">
    <property type="entry name" value="PBP1_LacI_sugar_binding-like"/>
    <property type="match status" value="1"/>
</dbReference>
<dbReference type="GO" id="GO:0000976">
    <property type="term" value="F:transcription cis-regulatory region binding"/>
    <property type="evidence" value="ECO:0007669"/>
    <property type="project" value="TreeGrafter"/>
</dbReference>
<dbReference type="InterPro" id="IPR028082">
    <property type="entry name" value="Peripla_BP_I"/>
</dbReference>
<keyword evidence="6" id="KW-1185">Reference proteome</keyword>
<keyword evidence="3" id="KW-0804">Transcription</keyword>
<keyword evidence="1" id="KW-0805">Transcription regulation</keyword>
<dbReference type="KEGG" id="puo:RZN69_02755"/>
<dbReference type="Gene3D" id="3.40.50.2300">
    <property type="match status" value="2"/>
</dbReference>
<dbReference type="PANTHER" id="PTHR30146">
    <property type="entry name" value="LACI-RELATED TRANSCRIPTIONAL REPRESSOR"/>
    <property type="match status" value="1"/>
</dbReference>
<keyword evidence="2 5" id="KW-0238">DNA-binding</keyword>
<evidence type="ECO:0000313" key="6">
    <source>
        <dbReference type="Proteomes" id="UP001304300"/>
    </source>
</evidence>
<dbReference type="InterPro" id="IPR046335">
    <property type="entry name" value="LacI/GalR-like_sensor"/>
</dbReference>
<dbReference type="RefSeq" id="WP_317834477.1">
    <property type="nucleotide sequence ID" value="NZ_CP136920.1"/>
</dbReference>
<evidence type="ECO:0000256" key="1">
    <source>
        <dbReference type="ARBA" id="ARBA00023015"/>
    </source>
</evidence>